<feature type="region of interest" description="Disordered" evidence="1">
    <location>
        <begin position="111"/>
        <end position="144"/>
    </location>
</feature>
<protein>
    <submittedName>
        <fullName evidence="2">Uncharacterized protein</fullName>
    </submittedName>
</protein>
<organism evidence="2 3">
    <name type="scientific">Maribellus luteus</name>
    <dbReference type="NCBI Taxonomy" id="2305463"/>
    <lineage>
        <taxon>Bacteria</taxon>
        <taxon>Pseudomonadati</taxon>
        <taxon>Bacteroidota</taxon>
        <taxon>Bacteroidia</taxon>
        <taxon>Marinilabiliales</taxon>
        <taxon>Prolixibacteraceae</taxon>
        <taxon>Maribellus</taxon>
    </lineage>
</organism>
<keyword evidence="3" id="KW-1185">Reference proteome</keyword>
<evidence type="ECO:0000313" key="2">
    <source>
        <dbReference type="EMBL" id="RIJ47383.1"/>
    </source>
</evidence>
<proteinExistence type="predicted"/>
<dbReference type="OrthoDB" id="1112098at2"/>
<gene>
    <name evidence="2" type="ORF">D1614_14810</name>
</gene>
<name>A0A399T075_9BACT</name>
<sequence>MIDPGKHIRLLMFLFFFISGTFVCKAQESGDLTEGRVSYLSGENIYVRFESTEGIESGDTLYVRNAEGLFPALLVQHKSSISCLCNSITEATIKVSDSVFARSKQSRSISQKTIPEEAVPEKDVSEEVLTAPQSNRETTNTPSFSGRLMLSSYSNFSKQGSDSHRFRYTFSSNYSNIGHSKISFESYVSFTHKLNEWQVVRDNLNDALKIYALAVKYDVNKQASVWLGRKINPRIANVGAIDGIQLEYAFKSLFVGVVAGSRPDYLDYGFNSHLFEYGAYLGHSQKTTNGYVQSSLAFFEQRNSGNIDRRFLYFQHTNSLVKNLNLFTSVELDLYKLENDQPTNSLSLIGFYFSLNYLFSRKVSLSGSYDNRKNVIYYETFRSYADEVLTQASRQGIRGRIHYRPLDYLLFGASAGTRFTKDDPRNTNTYNAFATWSRVPVLDASLNISANLMQTSYLDGQVYGARLTKDFSQKMSMMLHYRWVDFKYVNSLSTLIQHIGELDFSYRFNKKIYLSVNFEATVQKEDIYNRLYLSLRKKF</sequence>
<comment type="caution">
    <text evidence="2">The sequence shown here is derived from an EMBL/GenBank/DDBJ whole genome shotgun (WGS) entry which is preliminary data.</text>
</comment>
<dbReference type="Proteomes" id="UP000265926">
    <property type="component" value="Unassembled WGS sequence"/>
</dbReference>
<dbReference type="EMBL" id="QWGR01000008">
    <property type="protein sequence ID" value="RIJ47383.1"/>
    <property type="molecule type" value="Genomic_DNA"/>
</dbReference>
<dbReference type="AlphaFoldDB" id="A0A399T075"/>
<evidence type="ECO:0000256" key="1">
    <source>
        <dbReference type="SAM" id="MobiDB-lite"/>
    </source>
</evidence>
<evidence type="ECO:0000313" key="3">
    <source>
        <dbReference type="Proteomes" id="UP000265926"/>
    </source>
</evidence>
<reference evidence="2 3" key="1">
    <citation type="submission" date="2018-08" db="EMBL/GenBank/DDBJ databases">
        <title>Pallidiluteibacterium maritimus gen. nov., sp. nov., isolated from coastal sediment.</title>
        <authorList>
            <person name="Zhou L.Y."/>
        </authorList>
    </citation>
    <scope>NUCLEOTIDE SEQUENCE [LARGE SCALE GENOMIC DNA]</scope>
    <source>
        <strain evidence="2 3">XSD2</strain>
    </source>
</reference>
<feature type="compositionally biased region" description="Polar residues" evidence="1">
    <location>
        <begin position="131"/>
        <end position="144"/>
    </location>
</feature>
<dbReference type="RefSeq" id="WP_119438743.1">
    <property type="nucleotide sequence ID" value="NZ_QWGR01000008.1"/>
</dbReference>
<accession>A0A399T075</accession>